<dbReference type="Proteomes" id="UP001160130">
    <property type="component" value="Unassembled WGS sequence"/>
</dbReference>
<evidence type="ECO:0000256" key="5">
    <source>
        <dbReference type="ARBA" id="ARBA00023136"/>
    </source>
</evidence>
<gene>
    <name evidence="8" type="ORF">M2272_002634</name>
</gene>
<evidence type="ECO:0000256" key="3">
    <source>
        <dbReference type="ARBA" id="ARBA00022692"/>
    </source>
</evidence>
<feature type="transmembrane region" description="Helical" evidence="6">
    <location>
        <begin position="173"/>
        <end position="193"/>
    </location>
</feature>
<evidence type="ECO:0000256" key="2">
    <source>
        <dbReference type="ARBA" id="ARBA00009523"/>
    </source>
</evidence>
<evidence type="ECO:0000259" key="7">
    <source>
        <dbReference type="Pfam" id="PF00324"/>
    </source>
</evidence>
<dbReference type="Pfam" id="PF00324">
    <property type="entry name" value="AA_permease"/>
    <property type="match status" value="1"/>
</dbReference>
<dbReference type="PANTHER" id="PTHR42770">
    <property type="entry name" value="AMINO ACID TRANSPORTER-RELATED"/>
    <property type="match status" value="1"/>
</dbReference>
<feature type="transmembrane region" description="Helical" evidence="6">
    <location>
        <begin position="61"/>
        <end position="84"/>
    </location>
</feature>
<feature type="transmembrane region" description="Helical" evidence="6">
    <location>
        <begin position="249"/>
        <end position="269"/>
    </location>
</feature>
<comment type="similarity">
    <text evidence="2">Belongs to the amino acid-polyamine-organocation (APC) superfamily.</text>
</comment>
<feature type="transmembrane region" description="Helical" evidence="6">
    <location>
        <begin position="205"/>
        <end position="229"/>
    </location>
</feature>
<reference evidence="8 9" key="1">
    <citation type="submission" date="2023-04" db="EMBL/GenBank/DDBJ databases">
        <title>Forest soil microbial communities from Buena Vista Peninsula, Colon Province, Panama.</title>
        <authorList>
            <person name="Bouskill N."/>
        </authorList>
    </citation>
    <scope>NUCLEOTIDE SEQUENCE [LARGE SCALE GENOMIC DNA]</scope>
    <source>
        <strain evidence="8 9">AC80</strain>
    </source>
</reference>
<keyword evidence="4 6" id="KW-1133">Transmembrane helix</keyword>
<dbReference type="PIRSF" id="PIRSF006060">
    <property type="entry name" value="AA_transporter"/>
    <property type="match status" value="1"/>
</dbReference>
<organism evidence="8 9">
    <name type="scientific">Mycolicibacterium frederiksbergense</name>
    <dbReference type="NCBI Taxonomy" id="117567"/>
    <lineage>
        <taxon>Bacteria</taxon>
        <taxon>Bacillati</taxon>
        <taxon>Actinomycetota</taxon>
        <taxon>Actinomycetes</taxon>
        <taxon>Mycobacteriales</taxon>
        <taxon>Mycobacteriaceae</taxon>
        <taxon>Mycolicibacterium</taxon>
    </lineage>
</organism>
<feature type="domain" description="Amino acid permease/ SLC12A" evidence="7">
    <location>
        <begin position="33"/>
        <end position="446"/>
    </location>
</feature>
<dbReference type="EMBL" id="JARXVE010000003">
    <property type="protein sequence ID" value="MDH6195994.1"/>
    <property type="molecule type" value="Genomic_DNA"/>
</dbReference>
<feature type="transmembrane region" description="Helical" evidence="6">
    <location>
        <begin position="353"/>
        <end position="374"/>
    </location>
</feature>
<keyword evidence="5 6" id="KW-0472">Membrane</keyword>
<sequence length="484" mass="50588">MSDQIETARGPAPSDTTLRPAAKLEGRLGVAQLVFMVVAGAAPLTVVVGILPIMINLGNGIGAPIDFIVAGVVLLLFSVGFSAMTPEVTNAGAFYTYIQKGLGRITGLGAAALATISYIFLLVAVVAYLGAAARNVVLNFTAVETPWWIWSAIGLAAIGYLGHRNVELSARVLGVLLVAEILIVAALDAAIVLRGGHSGLSVEPLTVSAFTHGAVGTGVMLAIFGFVGFEATAVFRSEAKDPDRTIPRATYAAACLISVFYATSAWAIINGVGVDDSVAAATSDPEGFVPQIAKQFVGQFAHDAIQVLLVTSFFACILTFHNVVSRYTHTLGHQRVLPRHLAAVHPSHKSPHVASLVTFVVVATSLVVLALFNLDPVVQIYTWFGTAATLGVIALMAVTSLAIVSHFRRADRSISLWRSAIAPGLALVGLATILILVVGNFVSLMGGEVVAILFGVALGGTACGGALWAIYLRNQRPEVYNAIR</sequence>
<evidence type="ECO:0000313" key="9">
    <source>
        <dbReference type="Proteomes" id="UP001160130"/>
    </source>
</evidence>
<evidence type="ECO:0000313" key="8">
    <source>
        <dbReference type="EMBL" id="MDH6195994.1"/>
    </source>
</evidence>
<feature type="transmembrane region" description="Helical" evidence="6">
    <location>
        <begin position="416"/>
        <end position="438"/>
    </location>
</feature>
<evidence type="ECO:0000256" key="6">
    <source>
        <dbReference type="SAM" id="Phobius"/>
    </source>
</evidence>
<accession>A0ABT6KZ97</accession>
<protein>
    <submittedName>
        <fullName evidence="8">Amino acid transporter</fullName>
    </submittedName>
</protein>
<proteinExistence type="inferred from homology"/>
<name>A0ABT6KZ97_9MYCO</name>
<dbReference type="InterPro" id="IPR004841">
    <property type="entry name" value="AA-permease/SLC12A_dom"/>
</dbReference>
<evidence type="ECO:0000256" key="4">
    <source>
        <dbReference type="ARBA" id="ARBA00022989"/>
    </source>
</evidence>
<dbReference type="PANTHER" id="PTHR42770:SF16">
    <property type="entry name" value="AMINO ACID PERMEASE"/>
    <property type="match status" value="1"/>
</dbReference>
<evidence type="ECO:0000256" key="1">
    <source>
        <dbReference type="ARBA" id="ARBA00004141"/>
    </source>
</evidence>
<feature type="transmembrane region" description="Helical" evidence="6">
    <location>
        <begin position="304"/>
        <end position="324"/>
    </location>
</feature>
<comment type="caution">
    <text evidence="8">The sequence shown here is derived from an EMBL/GenBank/DDBJ whole genome shotgun (WGS) entry which is preliminary data.</text>
</comment>
<keyword evidence="9" id="KW-1185">Reference proteome</keyword>
<keyword evidence="3 6" id="KW-0812">Transmembrane</keyword>
<dbReference type="InterPro" id="IPR050367">
    <property type="entry name" value="APC_superfamily"/>
</dbReference>
<dbReference type="Gene3D" id="1.20.1740.10">
    <property type="entry name" value="Amino acid/polyamine transporter I"/>
    <property type="match status" value="1"/>
</dbReference>
<feature type="transmembrane region" description="Helical" evidence="6">
    <location>
        <begin position="33"/>
        <end position="55"/>
    </location>
</feature>
<dbReference type="RefSeq" id="WP_280832588.1">
    <property type="nucleotide sequence ID" value="NZ_JARXVE010000003.1"/>
</dbReference>
<feature type="transmembrane region" description="Helical" evidence="6">
    <location>
        <begin position="105"/>
        <end position="133"/>
    </location>
</feature>
<feature type="transmembrane region" description="Helical" evidence="6">
    <location>
        <begin position="380"/>
        <end position="404"/>
    </location>
</feature>
<comment type="subcellular location">
    <subcellularLocation>
        <location evidence="1">Membrane</location>
        <topology evidence="1">Multi-pass membrane protein</topology>
    </subcellularLocation>
</comment>
<feature type="transmembrane region" description="Helical" evidence="6">
    <location>
        <begin position="450"/>
        <end position="471"/>
    </location>
</feature>
<feature type="transmembrane region" description="Helical" evidence="6">
    <location>
        <begin position="145"/>
        <end position="161"/>
    </location>
</feature>